<reference evidence="3 4" key="1">
    <citation type="submission" date="2023-10" db="EMBL/GenBank/DDBJ databases">
        <authorList>
            <person name="Maclean D."/>
            <person name="Macfadyen A."/>
        </authorList>
    </citation>
    <scope>NUCLEOTIDE SEQUENCE [LARGE SCALE GENOMIC DNA]</scope>
</reference>
<comment type="caution">
    <text evidence="3">The sequence shown here is derived from an EMBL/GenBank/DDBJ whole genome shotgun (WGS) entry which is preliminary data.</text>
</comment>
<dbReference type="InterPro" id="IPR026059">
    <property type="entry name" value="Rab3GAP2"/>
</dbReference>
<feature type="region of interest" description="Disordered" evidence="1">
    <location>
        <begin position="396"/>
        <end position="458"/>
    </location>
</feature>
<name>A0AAV1I0Z0_9CHLO</name>
<protein>
    <recommendedName>
        <fullName evidence="2">Rab3-GAP regulatory subunit N-terminal domain-containing protein</fullName>
    </recommendedName>
</protein>
<feature type="domain" description="Rab3-GAP regulatory subunit N-terminal" evidence="2">
    <location>
        <begin position="34"/>
        <end position="402"/>
    </location>
</feature>
<dbReference type="InterPro" id="IPR032839">
    <property type="entry name" value="RAB3GAP_N"/>
</dbReference>
<dbReference type="EMBL" id="CAUYUE010000005">
    <property type="protein sequence ID" value="CAK0772441.1"/>
    <property type="molecule type" value="Genomic_DNA"/>
</dbReference>
<evidence type="ECO:0000313" key="4">
    <source>
        <dbReference type="Proteomes" id="UP001314263"/>
    </source>
</evidence>
<dbReference type="PANTHER" id="PTHR12472">
    <property type="entry name" value="RAB3-GAP REGULATORY DOMAIN"/>
    <property type="match status" value="1"/>
</dbReference>
<dbReference type="Pfam" id="PF14655">
    <property type="entry name" value="RAB3GAP2_N"/>
    <property type="match status" value="2"/>
</dbReference>
<evidence type="ECO:0000256" key="1">
    <source>
        <dbReference type="SAM" id="MobiDB-lite"/>
    </source>
</evidence>
<keyword evidence="4" id="KW-1185">Reference proteome</keyword>
<dbReference type="Proteomes" id="UP001314263">
    <property type="component" value="Unassembled WGS sequence"/>
</dbReference>
<feature type="compositionally biased region" description="Basic and acidic residues" evidence="1">
    <location>
        <begin position="305"/>
        <end position="323"/>
    </location>
</feature>
<proteinExistence type="predicted"/>
<dbReference type="SUPFAM" id="SSF50978">
    <property type="entry name" value="WD40 repeat-like"/>
    <property type="match status" value="1"/>
</dbReference>
<feature type="compositionally biased region" description="Basic and acidic residues" evidence="1">
    <location>
        <begin position="506"/>
        <end position="519"/>
    </location>
</feature>
<organism evidence="3 4">
    <name type="scientific">Coccomyxa viridis</name>
    <dbReference type="NCBI Taxonomy" id="1274662"/>
    <lineage>
        <taxon>Eukaryota</taxon>
        <taxon>Viridiplantae</taxon>
        <taxon>Chlorophyta</taxon>
        <taxon>core chlorophytes</taxon>
        <taxon>Trebouxiophyceae</taxon>
        <taxon>Trebouxiophyceae incertae sedis</taxon>
        <taxon>Coccomyxaceae</taxon>
        <taxon>Coccomyxa</taxon>
    </lineage>
</organism>
<sequence>MSSKLLSAAHHLLDDDSNSEGVHAIARDDACHAWLRDTPVKALHPNRQLLCLGVPGKIALLHLGTGEVEDEGIEYLAQSLTPLESIKAIQWAGYAKPSASRESREESYLLLGTSTGHFQVHSSDGQLLHRQRLHTRAVTAIAVRCAGMQAGAGDSSEDITICFEDAVARFSSLELQSLTSIRKTVGSSGRWPSLGFNKWDVSRKTGRRQSAISAGVQPPSLYAAMTGADMDHPLVVITVGRSPPFAAFTVSEHPTHGALQAITELASSAVTGAAGLAKTALVGRQDGYRAGLRNWLLGRNDLRRSQSEADLQRESEKENREEPPPPGEPAKLWRIVKDEPRSISTLVPAPRGSLAAVSDSLGRVQIIDTAAAAVVRMLKGYRDARCAWVVLPASSPTASGHALQPEQRSASEDDSHQTPSVSPIEAQLRADASSAAEEHIVQSGAGGATGSERRDPSLTAELSGLGLGLTNIADDVGSQASSQDSFASARDASVAAMDTGQGGDAGEQHEPALPRHDFTKGSAGPSAGRPEREEGQAGMEGLADGQRQGRPAGYGEAAGHRLLLAVHAPRRGVVDVWQAVHGPRLCSIRAGPHCCLLTAPPLFGLGDMRGAAGGAPQSTCYLLDCVSGQLRDLTEDVAAALLTRTQ</sequence>
<dbReference type="PANTHER" id="PTHR12472:SF0">
    <property type="entry name" value="RAB3 GTPASE-ACTIVATING PROTEIN NON-CATALYTIC SUBUNIT"/>
    <property type="match status" value="1"/>
</dbReference>
<evidence type="ECO:0000313" key="3">
    <source>
        <dbReference type="EMBL" id="CAK0772441.1"/>
    </source>
</evidence>
<accession>A0AAV1I0Z0</accession>
<feature type="domain" description="Rab3-GAP regulatory subunit N-terminal" evidence="2">
    <location>
        <begin position="554"/>
        <end position="597"/>
    </location>
</feature>
<gene>
    <name evidence="3" type="ORF">CVIRNUC_003963</name>
</gene>
<feature type="region of interest" description="Disordered" evidence="1">
    <location>
        <begin position="305"/>
        <end position="332"/>
    </location>
</feature>
<dbReference type="AlphaFoldDB" id="A0AAV1I0Z0"/>
<feature type="region of interest" description="Disordered" evidence="1">
    <location>
        <begin position="482"/>
        <end position="554"/>
    </location>
</feature>
<evidence type="ECO:0000259" key="2">
    <source>
        <dbReference type="Pfam" id="PF14655"/>
    </source>
</evidence>
<dbReference type="InterPro" id="IPR036322">
    <property type="entry name" value="WD40_repeat_dom_sf"/>
</dbReference>
<feature type="compositionally biased region" description="Low complexity" evidence="1">
    <location>
        <begin position="482"/>
        <end position="493"/>
    </location>
</feature>